<reference evidence="2" key="1">
    <citation type="journal article" date="2021" name="PeerJ">
        <title>Extensive microbial diversity within the chicken gut microbiome revealed by metagenomics and culture.</title>
        <authorList>
            <person name="Gilroy R."/>
            <person name="Ravi A."/>
            <person name="Getino M."/>
            <person name="Pursley I."/>
            <person name="Horton D.L."/>
            <person name="Alikhan N.F."/>
            <person name="Baker D."/>
            <person name="Gharbi K."/>
            <person name="Hall N."/>
            <person name="Watson M."/>
            <person name="Adriaenssens E.M."/>
            <person name="Foster-Nyarko E."/>
            <person name="Jarju S."/>
            <person name="Secka A."/>
            <person name="Antonio M."/>
            <person name="Oren A."/>
            <person name="Chaudhuri R.R."/>
            <person name="La Ragione R."/>
            <person name="Hildebrand F."/>
            <person name="Pallen M.J."/>
        </authorList>
    </citation>
    <scope>NUCLEOTIDE SEQUENCE</scope>
    <source>
        <strain evidence="2">ChiGjej1B1-98</strain>
    </source>
</reference>
<evidence type="ECO:0000313" key="2">
    <source>
        <dbReference type="EMBL" id="HIY65284.1"/>
    </source>
</evidence>
<evidence type="ECO:0000256" key="1">
    <source>
        <dbReference type="SAM" id="Phobius"/>
    </source>
</evidence>
<protein>
    <recommendedName>
        <fullName evidence="4">TadE family protein</fullName>
    </recommendedName>
</protein>
<reference evidence="2" key="2">
    <citation type="submission" date="2021-04" db="EMBL/GenBank/DDBJ databases">
        <authorList>
            <person name="Gilroy R."/>
        </authorList>
    </citation>
    <scope>NUCLEOTIDE SEQUENCE</scope>
    <source>
        <strain evidence="2">ChiGjej1B1-98</strain>
    </source>
</reference>
<name>A0A9D2C8Y8_9MICO</name>
<comment type="caution">
    <text evidence="2">The sequence shown here is derived from an EMBL/GenBank/DDBJ whole genome shotgun (WGS) entry which is preliminary data.</text>
</comment>
<sequence>MFWKRWTEDDGTASLEFITVGMLLSVPLVYLIVALAQIQAGALAAEGAARNAARTIAMHGEAGFESAEVTTLLALTDAGFDDTDAELTVDCGELDCEQLGGTVTVTIAFVVPLPLVPPVLDLDTALGIPVEATATQPVSEHITEVQP</sequence>
<dbReference type="AlphaFoldDB" id="A0A9D2C8Y8"/>
<accession>A0A9D2C8Y8</accession>
<keyword evidence="1" id="KW-0472">Membrane</keyword>
<proteinExistence type="predicted"/>
<organism evidence="2 3">
    <name type="scientific">Candidatus Agrococcus pullicola</name>
    <dbReference type="NCBI Taxonomy" id="2838429"/>
    <lineage>
        <taxon>Bacteria</taxon>
        <taxon>Bacillati</taxon>
        <taxon>Actinomycetota</taxon>
        <taxon>Actinomycetes</taxon>
        <taxon>Micrococcales</taxon>
        <taxon>Microbacteriaceae</taxon>
        <taxon>Agrococcus</taxon>
    </lineage>
</organism>
<evidence type="ECO:0008006" key="4">
    <source>
        <dbReference type="Google" id="ProtNLM"/>
    </source>
</evidence>
<feature type="transmembrane region" description="Helical" evidence="1">
    <location>
        <begin position="12"/>
        <end position="33"/>
    </location>
</feature>
<keyword evidence="1" id="KW-0812">Transmembrane</keyword>
<dbReference type="EMBL" id="DXDC01000099">
    <property type="protein sequence ID" value="HIY65284.1"/>
    <property type="molecule type" value="Genomic_DNA"/>
</dbReference>
<dbReference type="Proteomes" id="UP000824005">
    <property type="component" value="Unassembled WGS sequence"/>
</dbReference>
<keyword evidence="1" id="KW-1133">Transmembrane helix</keyword>
<evidence type="ECO:0000313" key="3">
    <source>
        <dbReference type="Proteomes" id="UP000824005"/>
    </source>
</evidence>
<gene>
    <name evidence="2" type="ORF">H9830_03275</name>
</gene>